<name>A0ABU4W836_9FUSO</name>
<evidence type="ECO:0000313" key="2">
    <source>
        <dbReference type="EMBL" id="MDX8335686.1"/>
    </source>
</evidence>
<feature type="transmembrane region" description="Helical" evidence="1">
    <location>
        <begin position="136"/>
        <end position="158"/>
    </location>
</feature>
<feature type="transmembrane region" description="Helical" evidence="1">
    <location>
        <begin position="310"/>
        <end position="330"/>
    </location>
</feature>
<evidence type="ECO:0008006" key="4">
    <source>
        <dbReference type="Google" id="ProtNLM"/>
    </source>
</evidence>
<feature type="transmembrane region" description="Helical" evidence="1">
    <location>
        <begin position="62"/>
        <end position="79"/>
    </location>
</feature>
<protein>
    <recommendedName>
        <fullName evidence="4">FUSC family protein</fullName>
    </recommendedName>
</protein>
<evidence type="ECO:0000313" key="3">
    <source>
        <dbReference type="Proteomes" id="UP001279681"/>
    </source>
</evidence>
<feature type="transmembrane region" description="Helical" evidence="1">
    <location>
        <begin position="279"/>
        <end position="298"/>
    </location>
</feature>
<gene>
    <name evidence="2" type="ORF">RFV38_04070</name>
</gene>
<evidence type="ECO:0000256" key="1">
    <source>
        <dbReference type="SAM" id="Phobius"/>
    </source>
</evidence>
<feature type="transmembrane region" description="Helical" evidence="1">
    <location>
        <begin position="250"/>
        <end position="267"/>
    </location>
</feature>
<organism evidence="2 3">
    <name type="scientific">Candidatus Cetobacterium colombiensis</name>
    <dbReference type="NCBI Taxonomy" id="3073100"/>
    <lineage>
        <taxon>Bacteria</taxon>
        <taxon>Fusobacteriati</taxon>
        <taxon>Fusobacteriota</taxon>
        <taxon>Fusobacteriia</taxon>
        <taxon>Fusobacteriales</taxon>
        <taxon>Fusobacteriaceae</taxon>
        <taxon>Cetobacterium</taxon>
    </lineage>
</organism>
<feature type="transmembrane region" description="Helical" evidence="1">
    <location>
        <begin position="223"/>
        <end position="244"/>
    </location>
</feature>
<dbReference type="EMBL" id="JAVIKH010000004">
    <property type="protein sequence ID" value="MDX8335686.1"/>
    <property type="molecule type" value="Genomic_DNA"/>
</dbReference>
<keyword evidence="1" id="KW-1133">Transmembrane helix</keyword>
<feature type="transmembrane region" description="Helical" evidence="1">
    <location>
        <begin position="178"/>
        <end position="195"/>
    </location>
</feature>
<keyword evidence="3" id="KW-1185">Reference proteome</keyword>
<keyword evidence="1" id="KW-0812">Transmembrane</keyword>
<dbReference type="RefSeq" id="WP_320313093.1">
    <property type="nucleotide sequence ID" value="NZ_JAVIKH010000004.1"/>
</dbReference>
<feature type="transmembrane region" description="Helical" evidence="1">
    <location>
        <begin position="37"/>
        <end position="55"/>
    </location>
</feature>
<accession>A0ABU4W836</accession>
<reference evidence="3" key="1">
    <citation type="submission" date="2023-07" db="EMBL/GenBank/DDBJ databases">
        <authorList>
            <person name="Colorado M.A."/>
            <person name="Villamil L.M."/>
            <person name="Melo J.F."/>
            <person name="Rodriguez J.A."/>
            <person name="Ruiz R.Y."/>
        </authorList>
    </citation>
    <scope>NUCLEOTIDE SEQUENCE [LARGE SCALE GENOMIC DNA]</scope>
    <source>
        <strain evidence="3">C33</strain>
    </source>
</reference>
<sequence>MSTNTEKDNYIPHILRSLFAVTFGILLSKYTNLSFNFQIPIIAFSVVTGMNKFCIKTFFKEYWWVSFFAAIGLLFTEIFRENLAAFSIITFGVFFSCFYFSYKHPNGIRSSILGYSFTSIYATYNDKIVENMVVDIIIVTILGGLIGAIILFLIPTGLNNNPPKKFKRENIHKNISHIFKISLIVFSLWFSYMFFDIRDTFFAYATLAGIYTNLELDKIHKLSFLNILIHTLGCSLAIIFSFLINGISDNPIIFAFGLMIFIYPLIYKGYYGKSVSEKAFYFGIVRACILPICLYLTPFGDIVAKASTRALQITIILIFSMFLTRFFMFINGGTNE</sequence>
<feature type="transmembrane region" description="Helical" evidence="1">
    <location>
        <begin position="85"/>
        <end position="102"/>
    </location>
</feature>
<comment type="caution">
    <text evidence="2">The sequence shown here is derived from an EMBL/GenBank/DDBJ whole genome shotgun (WGS) entry which is preliminary data.</text>
</comment>
<dbReference type="Proteomes" id="UP001279681">
    <property type="component" value="Unassembled WGS sequence"/>
</dbReference>
<keyword evidence="1" id="KW-0472">Membrane</keyword>
<proteinExistence type="predicted"/>